<dbReference type="EMBL" id="CM056816">
    <property type="protein sequence ID" value="KAJ8633507.1"/>
    <property type="molecule type" value="Genomic_DNA"/>
</dbReference>
<evidence type="ECO:0000313" key="1">
    <source>
        <dbReference type="EMBL" id="KAJ8633507.1"/>
    </source>
</evidence>
<gene>
    <name evidence="1" type="ORF">MRB53_026843</name>
</gene>
<keyword evidence="2" id="KW-1185">Reference proteome</keyword>
<dbReference type="Proteomes" id="UP001234297">
    <property type="component" value="Chromosome 8"/>
</dbReference>
<protein>
    <submittedName>
        <fullName evidence="1">Uncharacterized protein</fullName>
    </submittedName>
</protein>
<organism evidence="1 2">
    <name type="scientific">Persea americana</name>
    <name type="common">Avocado</name>
    <dbReference type="NCBI Taxonomy" id="3435"/>
    <lineage>
        <taxon>Eukaryota</taxon>
        <taxon>Viridiplantae</taxon>
        <taxon>Streptophyta</taxon>
        <taxon>Embryophyta</taxon>
        <taxon>Tracheophyta</taxon>
        <taxon>Spermatophyta</taxon>
        <taxon>Magnoliopsida</taxon>
        <taxon>Magnoliidae</taxon>
        <taxon>Laurales</taxon>
        <taxon>Lauraceae</taxon>
        <taxon>Persea</taxon>
    </lineage>
</organism>
<reference evidence="1 2" key="1">
    <citation type="journal article" date="2022" name="Hortic Res">
        <title>A haplotype resolved chromosomal level avocado genome allows analysis of novel avocado genes.</title>
        <authorList>
            <person name="Nath O."/>
            <person name="Fletcher S.J."/>
            <person name="Hayward A."/>
            <person name="Shaw L.M."/>
            <person name="Masouleh A.K."/>
            <person name="Furtado A."/>
            <person name="Henry R.J."/>
            <person name="Mitter N."/>
        </authorList>
    </citation>
    <scope>NUCLEOTIDE SEQUENCE [LARGE SCALE GENOMIC DNA]</scope>
    <source>
        <strain evidence="2">cv. Hass</strain>
    </source>
</reference>
<comment type="caution">
    <text evidence="1">The sequence shown here is derived from an EMBL/GenBank/DDBJ whole genome shotgun (WGS) entry which is preliminary data.</text>
</comment>
<proteinExistence type="predicted"/>
<evidence type="ECO:0000313" key="2">
    <source>
        <dbReference type="Proteomes" id="UP001234297"/>
    </source>
</evidence>
<sequence length="109" mass="11929">MDSNFKAISTPLLKSFKDQDFLTNLESYLAKWRRQDPQDLRLCSEDRLLRHPKLPHFTPTSNPSNPASASPVRPSTSANLSKTLTPSVPTSPSPSSLTMAKGSTLSSNS</sequence>
<accession>A0ACC2LJ67</accession>
<name>A0ACC2LJ67_PERAE</name>